<evidence type="ECO:0000313" key="4">
    <source>
        <dbReference type="Proteomes" id="UP000030669"/>
    </source>
</evidence>
<gene>
    <name evidence="3" type="ORF">GLOTRDRAFT_125612</name>
</gene>
<evidence type="ECO:0000259" key="2">
    <source>
        <dbReference type="Pfam" id="PF11699"/>
    </source>
</evidence>
<feature type="compositionally biased region" description="Acidic residues" evidence="1">
    <location>
        <begin position="100"/>
        <end position="111"/>
    </location>
</feature>
<dbReference type="AlphaFoldDB" id="S7QHN6"/>
<feature type="region of interest" description="Disordered" evidence="1">
    <location>
        <begin position="1"/>
        <end position="132"/>
    </location>
</feature>
<feature type="compositionally biased region" description="Basic and acidic residues" evidence="1">
    <location>
        <begin position="66"/>
        <end position="82"/>
    </location>
</feature>
<dbReference type="Proteomes" id="UP000030669">
    <property type="component" value="Unassembled WGS sequence"/>
</dbReference>
<proteinExistence type="predicted"/>
<dbReference type="Pfam" id="PF11699">
    <property type="entry name" value="CENP-C_C"/>
    <property type="match status" value="1"/>
</dbReference>
<dbReference type="GeneID" id="19301268"/>
<feature type="compositionally biased region" description="Polar residues" evidence="1">
    <location>
        <begin position="1"/>
        <end position="14"/>
    </location>
</feature>
<dbReference type="EMBL" id="KB469297">
    <property type="protein sequence ID" value="EPQ59306.1"/>
    <property type="molecule type" value="Genomic_DNA"/>
</dbReference>
<dbReference type="OrthoDB" id="1939643at2759"/>
<feature type="compositionally biased region" description="Basic and acidic residues" evidence="1">
    <location>
        <begin position="281"/>
        <end position="299"/>
    </location>
</feature>
<dbReference type="HOGENOM" id="CLU_930819_0_0_1"/>
<keyword evidence="4" id="KW-1185">Reference proteome</keyword>
<protein>
    <recommendedName>
        <fullName evidence="2">Mif2/CENP-C cupin domain-containing protein</fullName>
    </recommendedName>
</protein>
<evidence type="ECO:0000313" key="3">
    <source>
        <dbReference type="EMBL" id="EPQ59306.1"/>
    </source>
</evidence>
<dbReference type="InterPro" id="IPR025974">
    <property type="entry name" value="Mif2/CENP-C_cupin"/>
</dbReference>
<dbReference type="RefSeq" id="XP_007862337.1">
    <property type="nucleotide sequence ID" value="XM_007864146.1"/>
</dbReference>
<dbReference type="KEGG" id="gtr:GLOTRDRAFT_125612"/>
<reference evidence="3 4" key="1">
    <citation type="journal article" date="2012" name="Science">
        <title>The Paleozoic origin of enzymatic lignin decomposition reconstructed from 31 fungal genomes.</title>
        <authorList>
            <person name="Floudas D."/>
            <person name="Binder M."/>
            <person name="Riley R."/>
            <person name="Barry K."/>
            <person name="Blanchette R.A."/>
            <person name="Henrissat B."/>
            <person name="Martinez A.T."/>
            <person name="Otillar R."/>
            <person name="Spatafora J.W."/>
            <person name="Yadav J.S."/>
            <person name="Aerts A."/>
            <person name="Benoit I."/>
            <person name="Boyd A."/>
            <person name="Carlson A."/>
            <person name="Copeland A."/>
            <person name="Coutinho P.M."/>
            <person name="de Vries R.P."/>
            <person name="Ferreira P."/>
            <person name="Findley K."/>
            <person name="Foster B."/>
            <person name="Gaskell J."/>
            <person name="Glotzer D."/>
            <person name="Gorecki P."/>
            <person name="Heitman J."/>
            <person name="Hesse C."/>
            <person name="Hori C."/>
            <person name="Igarashi K."/>
            <person name="Jurgens J.A."/>
            <person name="Kallen N."/>
            <person name="Kersten P."/>
            <person name="Kohler A."/>
            <person name="Kuees U."/>
            <person name="Kumar T.K.A."/>
            <person name="Kuo A."/>
            <person name="LaButti K."/>
            <person name="Larrondo L.F."/>
            <person name="Lindquist E."/>
            <person name="Ling A."/>
            <person name="Lombard V."/>
            <person name="Lucas S."/>
            <person name="Lundell T."/>
            <person name="Martin R."/>
            <person name="McLaughlin D.J."/>
            <person name="Morgenstern I."/>
            <person name="Morin E."/>
            <person name="Murat C."/>
            <person name="Nagy L.G."/>
            <person name="Nolan M."/>
            <person name="Ohm R.A."/>
            <person name="Patyshakuliyeva A."/>
            <person name="Rokas A."/>
            <person name="Ruiz-Duenas F.J."/>
            <person name="Sabat G."/>
            <person name="Salamov A."/>
            <person name="Samejima M."/>
            <person name="Schmutz J."/>
            <person name="Slot J.C."/>
            <person name="St John F."/>
            <person name="Stenlid J."/>
            <person name="Sun H."/>
            <person name="Sun S."/>
            <person name="Syed K."/>
            <person name="Tsang A."/>
            <person name="Wiebenga A."/>
            <person name="Young D."/>
            <person name="Pisabarro A."/>
            <person name="Eastwood D.C."/>
            <person name="Martin F."/>
            <person name="Cullen D."/>
            <person name="Grigoriev I.V."/>
            <person name="Hibbett D.S."/>
        </authorList>
    </citation>
    <scope>NUCLEOTIDE SEQUENCE [LARGE SCALE GENOMIC DNA]</scope>
    <source>
        <strain evidence="3 4">ATCC 11539</strain>
    </source>
</reference>
<accession>S7QHN6</accession>
<name>S7QHN6_GLOTA</name>
<sequence length="299" mass="33390">MPTSRHQIRPTTTGFAHLDQDYDDDDAVEPQAVQSGNLKRARQHSIIPGRSGDADEENAVPRSTGKGKERQRDEDMEEHVQSDVEDAVDQGFQDTYDMSVDNDDQLEDEEEQQRPVSKKARLEKGNLKPNKPLAPRERQEVMHLTRIAFTAKMLEPKAAANDDFFLMIPPGQAKPSKQTKDNTYVCFYVIEGAVNFHVHQTSVIVAMGGSLYLKYFIQKICEKDAKLFCAQARKIPLEKVDATPALLKPGTFSAGRSLGPRQNGRHSSGVVSAGNGTEEEERPRRNGKVVDKTVDSRKT</sequence>
<feature type="region of interest" description="Disordered" evidence="1">
    <location>
        <begin position="251"/>
        <end position="299"/>
    </location>
</feature>
<evidence type="ECO:0000256" key="1">
    <source>
        <dbReference type="SAM" id="MobiDB-lite"/>
    </source>
</evidence>
<dbReference type="Gene3D" id="2.60.120.10">
    <property type="entry name" value="Jelly Rolls"/>
    <property type="match status" value="1"/>
</dbReference>
<feature type="domain" description="Mif2/CENP-C cupin" evidence="2">
    <location>
        <begin position="165"/>
        <end position="231"/>
    </location>
</feature>
<dbReference type="STRING" id="670483.S7QHN6"/>
<dbReference type="InterPro" id="IPR014710">
    <property type="entry name" value="RmlC-like_jellyroll"/>
</dbReference>
<organism evidence="3 4">
    <name type="scientific">Gloeophyllum trabeum (strain ATCC 11539 / FP-39264 / Madison 617)</name>
    <name type="common">Brown rot fungus</name>
    <dbReference type="NCBI Taxonomy" id="670483"/>
    <lineage>
        <taxon>Eukaryota</taxon>
        <taxon>Fungi</taxon>
        <taxon>Dikarya</taxon>
        <taxon>Basidiomycota</taxon>
        <taxon>Agaricomycotina</taxon>
        <taxon>Agaricomycetes</taxon>
        <taxon>Gloeophyllales</taxon>
        <taxon>Gloeophyllaceae</taxon>
        <taxon>Gloeophyllum</taxon>
    </lineage>
</organism>